<keyword evidence="1" id="KW-0472">Membrane</keyword>
<feature type="transmembrane region" description="Helical" evidence="1">
    <location>
        <begin position="35"/>
        <end position="54"/>
    </location>
</feature>
<keyword evidence="1" id="KW-0812">Transmembrane</keyword>
<proteinExistence type="predicted"/>
<evidence type="ECO:0000256" key="1">
    <source>
        <dbReference type="SAM" id="Phobius"/>
    </source>
</evidence>
<evidence type="ECO:0000313" key="3">
    <source>
        <dbReference type="Proteomes" id="UP001501081"/>
    </source>
</evidence>
<comment type="caution">
    <text evidence="2">The sequence shown here is derived from an EMBL/GenBank/DDBJ whole genome shotgun (WGS) entry which is preliminary data.</text>
</comment>
<organism evidence="2 3">
    <name type="scientific">Pedobacter ginsengiterrae</name>
    <dbReference type="NCBI Taxonomy" id="871696"/>
    <lineage>
        <taxon>Bacteria</taxon>
        <taxon>Pseudomonadati</taxon>
        <taxon>Bacteroidota</taxon>
        <taxon>Sphingobacteriia</taxon>
        <taxon>Sphingobacteriales</taxon>
        <taxon>Sphingobacteriaceae</taxon>
        <taxon>Pedobacter</taxon>
    </lineage>
</organism>
<accession>A0ABP7PL43</accession>
<protein>
    <submittedName>
        <fullName evidence="2">Uncharacterized protein</fullName>
    </submittedName>
</protein>
<reference evidence="3" key="1">
    <citation type="journal article" date="2019" name="Int. J. Syst. Evol. Microbiol.">
        <title>The Global Catalogue of Microorganisms (GCM) 10K type strain sequencing project: providing services to taxonomists for standard genome sequencing and annotation.</title>
        <authorList>
            <consortium name="The Broad Institute Genomics Platform"/>
            <consortium name="The Broad Institute Genome Sequencing Center for Infectious Disease"/>
            <person name="Wu L."/>
            <person name="Ma J."/>
        </authorList>
    </citation>
    <scope>NUCLEOTIDE SEQUENCE [LARGE SCALE GENOMIC DNA]</scope>
    <source>
        <strain evidence="3">JCM 17338</strain>
    </source>
</reference>
<dbReference type="Proteomes" id="UP001501081">
    <property type="component" value="Unassembled WGS sequence"/>
</dbReference>
<keyword evidence="1" id="KW-1133">Transmembrane helix</keyword>
<evidence type="ECO:0000313" key="2">
    <source>
        <dbReference type="EMBL" id="GAA3967461.1"/>
    </source>
</evidence>
<dbReference type="EMBL" id="BAABAK010000010">
    <property type="protein sequence ID" value="GAA3967461.1"/>
    <property type="molecule type" value="Genomic_DNA"/>
</dbReference>
<keyword evidence="3" id="KW-1185">Reference proteome</keyword>
<sequence>MFQLTIKFSNLVVYHNLNFHPSMKYYIWHFSKYRFFKAFVAIGILTTICFFAFVSEDKNVFAPNFFLSSLSDLYSVFQFPTHTLLWGFFSSNNVLYFLGLVINSLLYAFIIEIGFVSEIVYRIKKEEGEKEANS</sequence>
<gene>
    <name evidence="2" type="ORF">GCM10022246_20310</name>
</gene>
<name>A0ABP7PL43_9SPHI</name>
<feature type="transmembrane region" description="Helical" evidence="1">
    <location>
        <begin position="94"/>
        <end position="116"/>
    </location>
</feature>